<dbReference type="EMBL" id="CM046392">
    <property type="protein sequence ID" value="KAI8556411.1"/>
    <property type="molecule type" value="Genomic_DNA"/>
</dbReference>
<reference evidence="1" key="1">
    <citation type="submission" date="2022-02" db="EMBL/GenBank/DDBJ databases">
        <title>Plant Genome Project.</title>
        <authorList>
            <person name="Zhang R.-G."/>
        </authorList>
    </citation>
    <scope>NUCLEOTIDE SEQUENCE</scope>
    <source>
        <strain evidence="1">AT1</strain>
    </source>
</reference>
<keyword evidence="2" id="KW-1185">Reference proteome</keyword>
<name>A0ACC0NTW1_RHOML</name>
<sequence>MCSERDFKGTREKSAKKKTGKGFIRAVFVCILSNGSVKTAQIKPFPIFFFADFSRVPLKSRSEHIERLGSSKFDRERRVPHRRLVRDKKIIIYIYICHYLVFI</sequence>
<proteinExistence type="predicted"/>
<evidence type="ECO:0000313" key="2">
    <source>
        <dbReference type="Proteomes" id="UP001062846"/>
    </source>
</evidence>
<comment type="caution">
    <text evidence="1">The sequence shown here is derived from an EMBL/GenBank/DDBJ whole genome shotgun (WGS) entry which is preliminary data.</text>
</comment>
<dbReference type="Proteomes" id="UP001062846">
    <property type="component" value="Chromosome 5"/>
</dbReference>
<accession>A0ACC0NTW1</accession>
<protein>
    <submittedName>
        <fullName evidence="1">Uncharacterized protein</fullName>
    </submittedName>
</protein>
<evidence type="ECO:0000313" key="1">
    <source>
        <dbReference type="EMBL" id="KAI8556411.1"/>
    </source>
</evidence>
<gene>
    <name evidence="1" type="ORF">RHMOL_Rhmol05G0250900</name>
</gene>
<organism evidence="1 2">
    <name type="scientific">Rhododendron molle</name>
    <name type="common">Chinese azalea</name>
    <name type="synonym">Azalea mollis</name>
    <dbReference type="NCBI Taxonomy" id="49168"/>
    <lineage>
        <taxon>Eukaryota</taxon>
        <taxon>Viridiplantae</taxon>
        <taxon>Streptophyta</taxon>
        <taxon>Embryophyta</taxon>
        <taxon>Tracheophyta</taxon>
        <taxon>Spermatophyta</taxon>
        <taxon>Magnoliopsida</taxon>
        <taxon>eudicotyledons</taxon>
        <taxon>Gunneridae</taxon>
        <taxon>Pentapetalae</taxon>
        <taxon>asterids</taxon>
        <taxon>Ericales</taxon>
        <taxon>Ericaceae</taxon>
        <taxon>Ericoideae</taxon>
        <taxon>Rhodoreae</taxon>
        <taxon>Rhododendron</taxon>
    </lineage>
</organism>